<evidence type="ECO:0000313" key="2">
    <source>
        <dbReference type="Proteomes" id="UP001428341"/>
    </source>
</evidence>
<dbReference type="Proteomes" id="UP001428341">
    <property type="component" value="Unassembled WGS sequence"/>
</dbReference>
<dbReference type="EMBL" id="JBCGBO010000006">
    <property type="protein sequence ID" value="KAK9193274.1"/>
    <property type="molecule type" value="Genomic_DNA"/>
</dbReference>
<name>A0AAP0QIH7_9ROSI</name>
<proteinExistence type="predicted"/>
<comment type="caution">
    <text evidence="1">The sequence shown here is derived from an EMBL/GenBank/DDBJ whole genome shotgun (WGS) entry which is preliminary data.</text>
</comment>
<gene>
    <name evidence="1" type="ORF">WN944_003971</name>
</gene>
<protein>
    <submittedName>
        <fullName evidence="1">Uncharacterized protein</fullName>
    </submittedName>
</protein>
<dbReference type="AlphaFoldDB" id="A0AAP0QIH7"/>
<keyword evidence="2" id="KW-1185">Reference proteome</keyword>
<organism evidence="1 2">
    <name type="scientific">Citrus x changshan-huyou</name>
    <dbReference type="NCBI Taxonomy" id="2935761"/>
    <lineage>
        <taxon>Eukaryota</taxon>
        <taxon>Viridiplantae</taxon>
        <taxon>Streptophyta</taxon>
        <taxon>Embryophyta</taxon>
        <taxon>Tracheophyta</taxon>
        <taxon>Spermatophyta</taxon>
        <taxon>Magnoliopsida</taxon>
        <taxon>eudicotyledons</taxon>
        <taxon>Gunneridae</taxon>
        <taxon>Pentapetalae</taxon>
        <taxon>rosids</taxon>
        <taxon>malvids</taxon>
        <taxon>Sapindales</taxon>
        <taxon>Rutaceae</taxon>
        <taxon>Aurantioideae</taxon>
        <taxon>Citrus</taxon>
    </lineage>
</organism>
<evidence type="ECO:0000313" key="1">
    <source>
        <dbReference type="EMBL" id="KAK9193274.1"/>
    </source>
</evidence>
<accession>A0AAP0QIH7</accession>
<sequence>MPICRILGATYLRRGVLPTSEEDTTKKKAFMTVITRHLSYGMTVERPSLIPVSRKNDDNFYMSCYV</sequence>
<reference evidence="1 2" key="1">
    <citation type="submission" date="2024-05" db="EMBL/GenBank/DDBJ databases">
        <title>Haplotype-resolved chromosome-level genome assembly of Huyou (Citrus changshanensis).</title>
        <authorList>
            <person name="Miao C."/>
            <person name="Chen W."/>
            <person name="Wu Y."/>
            <person name="Wang L."/>
            <person name="Zhao S."/>
            <person name="Grierson D."/>
            <person name="Xu C."/>
            <person name="Chen K."/>
        </authorList>
    </citation>
    <scope>NUCLEOTIDE SEQUENCE [LARGE SCALE GENOMIC DNA]</scope>
    <source>
        <strain evidence="1">01-14</strain>
        <tissue evidence="1">Leaf</tissue>
    </source>
</reference>